<feature type="region of interest" description="Disordered" evidence="1">
    <location>
        <begin position="139"/>
        <end position="169"/>
    </location>
</feature>
<evidence type="ECO:0000259" key="2">
    <source>
        <dbReference type="Pfam" id="PF13472"/>
    </source>
</evidence>
<dbReference type="EMBL" id="CAUYUJ010015626">
    <property type="protein sequence ID" value="CAK0856361.1"/>
    <property type="molecule type" value="Genomic_DNA"/>
</dbReference>
<dbReference type="Proteomes" id="UP001189429">
    <property type="component" value="Unassembled WGS sequence"/>
</dbReference>
<feature type="domain" description="SGNH hydrolase-type esterase" evidence="2">
    <location>
        <begin position="181"/>
        <end position="420"/>
    </location>
</feature>
<feature type="compositionally biased region" description="Basic and acidic residues" evidence="1">
    <location>
        <begin position="1"/>
        <end position="10"/>
    </location>
</feature>
<proteinExistence type="predicted"/>
<feature type="non-terminal residue" evidence="3">
    <location>
        <position position="1"/>
    </location>
</feature>
<protein>
    <recommendedName>
        <fullName evidence="2">SGNH hydrolase-type esterase domain-containing protein</fullName>
    </recommendedName>
</protein>
<dbReference type="InterPro" id="IPR036514">
    <property type="entry name" value="SGNH_hydro_sf"/>
</dbReference>
<dbReference type="Gene3D" id="3.40.50.1110">
    <property type="entry name" value="SGNH hydrolase"/>
    <property type="match status" value="1"/>
</dbReference>
<feature type="compositionally biased region" description="Basic and acidic residues" evidence="1">
    <location>
        <begin position="43"/>
        <end position="55"/>
    </location>
</feature>
<dbReference type="SUPFAM" id="SSF52266">
    <property type="entry name" value="SGNH hydrolase"/>
    <property type="match status" value="1"/>
</dbReference>
<evidence type="ECO:0000313" key="3">
    <source>
        <dbReference type="EMBL" id="CAK0856361.1"/>
    </source>
</evidence>
<name>A0ABN9UCI3_9DINO</name>
<sequence>QPYEDQERTARRLGAGEKGAWQQAGRPSARLRLPPPCLGGRPPEGKGAERTARPERRCWSTPWPWPTGPVRSHWRMALASPCGAAAARAPAPPALAAGPPPRSKVQAEASALAGAAWHPSGAAGAAALLAAAAAARPRRAGRAAQCGRGAGAGRRRRRPGVASAASAPAADSAAGAPKVVLLGDSVFDNFYWLQTPKRHLRVQLQELLRKRGRQEEVVNLAVDQMTTFDFEERSMKKNPWDVYLTARTQVDFDDEQDRTYPVAKDGFIRSVASLKRLKNVQWALISIGGNDVLLNPFVQSTLTTSLLPGQGGNREKVANEFSARLRGLVQSVRMAQPDASIALVVPYRPHLEHSLVFGAPVNADGEKVSGDVVGDIARGLERQYLSTLVTPMAREILAVGREFGCPVVDLSKTFDPTEEQHYGTGKIGNVNELGVAWSGAEPSDVGSAFISELLARVVQDGPPVEPTIYSGRPERKSNGWSLMVKSQPNDPMELDTYQFGPVQGQAGAPSQSDATSLWFSIGVAIAVLVNGASLLDALVFSRDEFEAELSSNKVQVQNLQTVPRQDADAQGAPQ</sequence>
<reference evidence="3" key="1">
    <citation type="submission" date="2023-10" db="EMBL/GenBank/DDBJ databases">
        <authorList>
            <person name="Chen Y."/>
            <person name="Shah S."/>
            <person name="Dougan E. K."/>
            <person name="Thang M."/>
            <person name="Chan C."/>
        </authorList>
    </citation>
    <scope>NUCLEOTIDE SEQUENCE [LARGE SCALE GENOMIC DNA]</scope>
</reference>
<comment type="caution">
    <text evidence="3">The sequence shown here is derived from an EMBL/GenBank/DDBJ whole genome shotgun (WGS) entry which is preliminary data.</text>
</comment>
<accession>A0ABN9UCI3</accession>
<keyword evidence="4" id="KW-1185">Reference proteome</keyword>
<organism evidence="3 4">
    <name type="scientific">Prorocentrum cordatum</name>
    <dbReference type="NCBI Taxonomy" id="2364126"/>
    <lineage>
        <taxon>Eukaryota</taxon>
        <taxon>Sar</taxon>
        <taxon>Alveolata</taxon>
        <taxon>Dinophyceae</taxon>
        <taxon>Prorocentrales</taxon>
        <taxon>Prorocentraceae</taxon>
        <taxon>Prorocentrum</taxon>
    </lineage>
</organism>
<feature type="compositionally biased region" description="Low complexity" evidence="1">
    <location>
        <begin position="160"/>
        <end position="169"/>
    </location>
</feature>
<feature type="region of interest" description="Disordered" evidence="1">
    <location>
        <begin position="1"/>
        <end position="55"/>
    </location>
</feature>
<evidence type="ECO:0000313" key="4">
    <source>
        <dbReference type="Proteomes" id="UP001189429"/>
    </source>
</evidence>
<dbReference type="Pfam" id="PF13472">
    <property type="entry name" value="Lipase_GDSL_2"/>
    <property type="match status" value="1"/>
</dbReference>
<evidence type="ECO:0000256" key="1">
    <source>
        <dbReference type="SAM" id="MobiDB-lite"/>
    </source>
</evidence>
<gene>
    <name evidence="3" type="ORF">PCOR1329_LOCUS46768</name>
</gene>
<dbReference type="InterPro" id="IPR013830">
    <property type="entry name" value="SGNH_hydro"/>
</dbReference>